<dbReference type="Proteomes" id="UP000823858">
    <property type="component" value="Unassembled WGS sequence"/>
</dbReference>
<sequence length="421" mass="44254">MYTLTARRCLALIGSAVLTAGLFIGSTIAEPRSGSSADLSSAASSSFPESSIITPEHDDGRWLGSWNASMALPGGAGTVSGDGFVDTTLLQSVHLSIGGKSLRVRLANTYGTGPLDVGAVTVAGGTPVTFHGSEQVTIPAGAEWISDVVPIQVEANSDLDVRIYLPGPTGPATTHPLGMATSYRADGNQTVGDESAFAPLDEARYFLGGVDVTSTAKSSTVFFGDSITDGHSSTVDANLRYPDQVADRLLQRPAELQCGVLNSGISGNRLLEDAGTHGVSAMTRFDRDVLARQGVGTVVLLEGINDIGRTQSEVSVVELIALHQQLVDRARDHGLRIVGATLTPYRGASYFTENGERTRQALNEWIRTSGTYDDVIDFDEVIRGPGNPEIVNPPFDPGDHLHPNDAGYAAMADAVDLDAIC</sequence>
<dbReference type="Gene3D" id="3.40.50.1110">
    <property type="entry name" value="SGNH hydrolase"/>
    <property type="match status" value="1"/>
</dbReference>
<accession>A0A9D2TQV7</accession>
<protein>
    <submittedName>
        <fullName evidence="2">SGNH/GDSL hydrolase family protein</fullName>
    </submittedName>
</protein>
<keyword evidence="2" id="KW-0378">Hydrolase</keyword>
<comment type="caution">
    <text evidence="2">The sequence shown here is derived from an EMBL/GenBank/DDBJ whole genome shotgun (WGS) entry which is preliminary data.</text>
</comment>
<name>A0A9D2TQV7_9CORY</name>
<evidence type="ECO:0000259" key="1">
    <source>
        <dbReference type="Pfam" id="PF13472"/>
    </source>
</evidence>
<reference evidence="2" key="1">
    <citation type="journal article" date="2021" name="PeerJ">
        <title>Extensive microbial diversity within the chicken gut microbiome revealed by metagenomics and culture.</title>
        <authorList>
            <person name="Gilroy R."/>
            <person name="Ravi A."/>
            <person name="Getino M."/>
            <person name="Pursley I."/>
            <person name="Horton D.L."/>
            <person name="Alikhan N.F."/>
            <person name="Baker D."/>
            <person name="Gharbi K."/>
            <person name="Hall N."/>
            <person name="Watson M."/>
            <person name="Adriaenssens E.M."/>
            <person name="Foster-Nyarko E."/>
            <person name="Jarju S."/>
            <person name="Secka A."/>
            <person name="Antonio M."/>
            <person name="Oren A."/>
            <person name="Chaudhuri R.R."/>
            <person name="La Ragione R."/>
            <person name="Hildebrand F."/>
            <person name="Pallen M.J."/>
        </authorList>
    </citation>
    <scope>NUCLEOTIDE SEQUENCE</scope>
    <source>
        <strain evidence="2">ChiHjej13B12-4958</strain>
    </source>
</reference>
<dbReference type="EMBL" id="DWVP01000019">
    <property type="protein sequence ID" value="HJC85424.1"/>
    <property type="molecule type" value="Genomic_DNA"/>
</dbReference>
<evidence type="ECO:0000313" key="3">
    <source>
        <dbReference type="Proteomes" id="UP000823858"/>
    </source>
</evidence>
<organism evidence="2 3">
    <name type="scientific">Candidatus Corynebacterium faecigallinarum</name>
    <dbReference type="NCBI Taxonomy" id="2838528"/>
    <lineage>
        <taxon>Bacteria</taxon>
        <taxon>Bacillati</taxon>
        <taxon>Actinomycetota</taxon>
        <taxon>Actinomycetes</taxon>
        <taxon>Mycobacteriales</taxon>
        <taxon>Corynebacteriaceae</taxon>
        <taxon>Corynebacterium</taxon>
    </lineage>
</organism>
<dbReference type="AlphaFoldDB" id="A0A9D2TQV7"/>
<dbReference type="PANTHER" id="PTHR43784">
    <property type="entry name" value="GDSL-LIKE LIPASE/ACYLHYDROLASE, PUTATIVE (AFU_ORTHOLOGUE AFUA_2G00820)-RELATED"/>
    <property type="match status" value="1"/>
</dbReference>
<dbReference type="SUPFAM" id="SSF52266">
    <property type="entry name" value="SGNH hydrolase"/>
    <property type="match status" value="1"/>
</dbReference>
<dbReference type="GO" id="GO:0016787">
    <property type="term" value="F:hydrolase activity"/>
    <property type="evidence" value="ECO:0007669"/>
    <property type="project" value="UniProtKB-KW"/>
</dbReference>
<evidence type="ECO:0000313" key="2">
    <source>
        <dbReference type="EMBL" id="HJC85424.1"/>
    </source>
</evidence>
<reference evidence="2" key="2">
    <citation type="submission" date="2021-04" db="EMBL/GenBank/DDBJ databases">
        <authorList>
            <person name="Gilroy R."/>
        </authorList>
    </citation>
    <scope>NUCLEOTIDE SEQUENCE</scope>
    <source>
        <strain evidence="2">ChiHjej13B12-4958</strain>
    </source>
</reference>
<dbReference type="CDD" id="cd01830">
    <property type="entry name" value="XynE_like"/>
    <property type="match status" value="1"/>
</dbReference>
<dbReference type="InterPro" id="IPR053140">
    <property type="entry name" value="GDSL_Rv0518-like"/>
</dbReference>
<dbReference type="PANTHER" id="PTHR43784:SF2">
    <property type="entry name" value="GDSL-LIKE LIPASE_ACYLHYDROLASE, PUTATIVE (AFU_ORTHOLOGUE AFUA_2G00820)-RELATED"/>
    <property type="match status" value="1"/>
</dbReference>
<gene>
    <name evidence="2" type="ORF">H9751_07760</name>
</gene>
<dbReference type="Pfam" id="PF13472">
    <property type="entry name" value="Lipase_GDSL_2"/>
    <property type="match status" value="1"/>
</dbReference>
<proteinExistence type="predicted"/>
<dbReference type="InterPro" id="IPR013830">
    <property type="entry name" value="SGNH_hydro"/>
</dbReference>
<feature type="domain" description="SGNH hydrolase-type esterase" evidence="1">
    <location>
        <begin position="222"/>
        <end position="410"/>
    </location>
</feature>
<dbReference type="InterPro" id="IPR036514">
    <property type="entry name" value="SGNH_hydro_sf"/>
</dbReference>